<protein>
    <submittedName>
        <fullName evidence="1">Uncharacterized protein</fullName>
    </submittedName>
</protein>
<name>A0A0E9UY30_ANGAN</name>
<organism evidence="1">
    <name type="scientific">Anguilla anguilla</name>
    <name type="common">European freshwater eel</name>
    <name type="synonym">Muraena anguilla</name>
    <dbReference type="NCBI Taxonomy" id="7936"/>
    <lineage>
        <taxon>Eukaryota</taxon>
        <taxon>Metazoa</taxon>
        <taxon>Chordata</taxon>
        <taxon>Craniata</taxon>
        <taxon>Vertebrata</taxon>
        <taxon>Euteleostomi</taxon>
        <taxon>Actinopterygii</taxon>
        <taxon>Neopterygii</taxon>
        <taxon>Teleostei</taxon>
        <taxon>Anguilliformes</taxon>
        <taxon>Anguillidae</taxon>
        <taxon>Anguilla</taxon>
    </lineage>
</organism>
<reference evidence="1" key="2">
    <citation type="journal article" date="2015" name="Fish Shellfish Immunol.">
        <title>Early steps in the European eel (Anguilla anguilla)-Vibrio vulnificus interaction in the gills: Role of the RtxA13 toxin.</title>
        <authorList>
            <person name="Callol A."/>
            <person name="Pajuelo D."/>
            <person name="Ebbesson L."/>
            <person name="Teles M."/>
            <person name="MacKenzie S."/>
            <person name="Amaro C."/>
        </authorList>
    </citation>
    <scope>NUCLEOTIDE SEQUENCE</scope>
</reference>
<dbReference type="EMBL" id="GBXM01038467">
    <property type="protein sequence ID" value="JAH70110.1"/>
    <property type="molecule type" value="Transcribed_RNA"/>
</dbReference>
<accession>A0A0E9UY30</accession>
<evidence type="ECO:0000313" key="1">
    <source>
        <dbReference type="EMBL" id="JAH70110.1"/>
    </source>
</evidence>
<proteinExistence type="predicted"/>
<reference evidence="1" key="1">
    <citation type="submission" date="2014-11" db="EMBL/GenBank/DDBJ databases">
        <authorList>
            <person name="Amaro Gonzalez C."/>
        </authorList>
    </citation>
    <scope>NUCLEOTIDE SEQUENCE</scope>
</reference>
<sequence>MIINNNKNYFLLKMF</sequence>